<evidence type="ECO:0000313" key="3">
    <source>
        <dbReference type="Proteomes" id="UP000214646"/>
    </source>
</evidence>
<proteinExistence type="predicted"/>
<accession>A0A225E503</accession>
<organism evidence="2 3">
    <name type="scientific">Fimbriiglobus ruber</name>
    <dbReference type="NCBI Taxonomy" id="1908690"/>
    <lineage>
        <taxon>Bacteria</taxon>
        <taxon>Pseudomonadati</taxon>
        <taxon>Planctomycetota</taxon>
        <taxon>Planctomycetia</taxon>
        <taxon>Gemmatales</taxon>
        <taxon>Gemmataceae</taxon>
        <taxon>Fimbriiglobus</taxon>
    </lineage>
</organism>
<evidence type="ECO:0000256" key="1">
    <source>
        <dbReference type="SAM" id="MobiDB-lite"/>
    </source>
</evidence>
<gene>
    <name evidence="2" type="ORF">FRUB_00533</name>
</gene>
<protein>
    <submittedName>
        <fullName evidence="2">Uncharacterized protein</fullName>
    </submittedName>
</protein>
<reference evidence="3" key="1">
    <citation type="submission" date="2017-06" db="EMBL/GenBank/DDBJ databases">
        <title>Genome analysis of Fimbriiglobus ruber SP5, the first member of the order Planctomycetales with confirmed chitinolytic capability.</title>
        <authorList>
            <person name="Ravin N.V."/>
            <person name="Rakitin A.L."/>
            <person name="Ivanova A.A."/>
            <person name="Beletsky A.V."/>
            <person name="Kulichevskaya I.S."/>
            <person name="Mardanov A.V."/>
            <person name="Dedysh S.N."/>
        </authorList>
    </citation>
    <scope>NUCLEOTIDE SEQUENCE [LARGE SCALE GENOMIC DNA]</scope>
    <source>
        <strain evidence="3">SP5</strain>
    </source>
</reference>
<dbReference type="Proteomes" id="UP000214646">
    <property type="component" value="Unassembled WGS sequence"/>
</dbReference>
<feature type="region of interest" description="Disordered" evidence="1">
    <location>
        <begin position="308"/>
        <end position="343"/>
    </location>
</feature>
<dbReference type="EMBL" id="NIDE01000001">
    <property type="protein sequence ID" value="OWK46834.1"/>
    <property type="molecule type" value="Genomic_DNA"/>
</dbReference>
<comment type="caution">
    <text evidence="2">The sequence shown here is derived from an EMBL/GenBank/DDBJ whole genome shotgun (WGS) entry which is preliminary data.</text>
</comment>
<feature type="compositionally biased region" description="Polar residues" evidence="1">
    <location>
        <begin position="313"/>
        <end position="323"/>
    </location>
</feature>
<keyword evidence="3" id="KW-1185">Reference proteome</keyword>
<dbReference type="AlphaFoldDB" id="A0A225E503"/>
<sequence>MQFRNPVALENAPQPESPYQQVMQNFATFAVAPDAVASPSLPNNTPNTVPQNPTLVGAMSRDFASFGAGSMLLNPADVLSPGPRLPQPIVPASTTASTLDPDRVQLVRSAYQKALGYQCADQACNITLAEMFKPEPQVLAPIMNPGWVHMGTPYDVPARAAHVAHYGKVSVWVMPEDAQNLAQFTRAISEISTASLHPRGPTAVAGKTVQTKAPIDQIRVIADVYTALPEPADDQQKAEHLLVQMRMYGEFERLASLYSNQPDKRDRFVGNMQQFVDRATKTFEATNAPKAEKDRFKEQTDRLQKELLEHFDSSISPPATAQGSGPKKDSNAIPAIQKTVTQP</sequence>
<evidence type="ECO:0000313" key="2">
    <source>
        <dbReference type="EMBL" id="OWK46834.1"/>
    </source>
</evidence>
<name>A0A225E503_9BACT</name>